<accession>A0AA40VJP8</accession>
<evidence type="ECO:0000259" key="11">
    <source>
        <dbReference type="Pfam" id="PF12161"/>
    </source>
</evidence>
<dbReference type="SUPFAM" id="SSF53335">
    <property type="entry name" value="S-adenosyl-L-methionine-dependent methyltransferases"/>
    <property type="match status" value="1"/>
</dbReference>
<dbReference type="GO" id="GO:0009007">
    <property type="term" value="F:site-specific DNA-methyltransferase (adenine-specific) activity"/>
    <property type="evidence" value="ECO:0007669"/>
    <property type="project" value="UniProtKB-EC"/>
</dbReference>
<dbReference type="GO" id="GO:0003677">
    <property type="term" value="F:DNA binding"/>
    <property type="evidence" value="ECO:0007669"/>
    <property type="project" value="UniProtKB-KW"/>
</dbReference>
<dbReference type="Gene3D" id="3.40.50.150">
    <property type="entry name" value="Vaccinia Virus protein VP39"/>
    <property type="match status" value="1"/>
</dbReference>
<dbReference type="PROSITE" id="PS00092">
    <property type="entry name" value="N6_MTASE"/>
    <property type="match status" value="1"/>
</dbReference>
<evidence type="ECO:0000256" key="1">
    <source>
        <dbReference type="ARBA" id="ARBA00006594"/>
    </source>
</evidence>
<keyword evidence="4 12" id="KW-0808">Transferase</keyword>
<dbReference type="RefSeq" id="WP_142194081.1">
    <property type="nucleotide sequence ID" value="NZ_BMSU01000002.1"/>
</dbReference>
<dbReference type="InterPro" id="IPR002052">
    <property type="entry name" value="DNA_methylase_N6_adenine_CS"/>
</dbReference>
<name>A0AA40VJP8_9ACTN</name>
<dbReference type="Pfam" id="PF02384">
    <property type="entry name" value="N6_Mtase"/>
    <property type="match status" value="1"/>
</dbReference>
<dbReference type="InterPro" id="IPR051537">
    <property type="entry name" value="DNA_Adenine_Mtase"/>
</dbReference>
<evidence type="ECO:0000256" key="2">
    <source>
        <dbReference type="ARBA" id="ARBA00011900"/>
    </source>
</evidence>
<proteinExistence type="inferred from homology"/>
<feature type="domain" description="N6 adenine-specific DNA methyltransferase N-terminal" evidence="11">
    <location>
        <begin position="9"/>
        <end position="152"/>
    </location>
</feature>
<evidence type="ECO:0000256" key="8">
    <source>
        <dbReference type="ARBA" id="ARBA00047942"/>
    </source>
</evidence>
<dbReference type="InterPro" id="IPR044946">
    <property type="entry name" value="Restrct_endonuc_typeI_TRD_sf"/>
</dbReference>
<dbReference type="InterPro" id="IPR022749">
    <property type="entry name" value="D12N6_MeTrfase_N"/>
</dbReference>
<evidence type="ECO:0000256" key="7">
    <source>
        <dbReference type="ARBA" id="ARBA00023125"/>
    </source>
</evidence>
<reference evidence="12 13" key="1">
    <citation type="submission" date="2020-08" db="EMBL/GenBank/DDBJ databases">
        <title>Genomic Encyclopedia of Type Strains, Phase III (KMG-III): the genomes of soil and plant-associated and newly described type strains.</title>
        <authorList>
            <person name="Whitman W."/>
        </authorList>
    </citation>
    <scope>NUCLEOTIDE SEQUENCE [LARGE SCALE GENOMIC DNA]</scope>
    <source>
        <strain evidence="12 13">CECT 3271</strain>
    </source>
</reference>
<sequence>MPKTTLAELERHLLKAADILRGAMDVSEYRDLILSLLFLKRANDEFERNREAILAEALATGCSVEAARGMAEAPQNYIDRGAVYVPEPARWARLAGAVDDIGPGHLELALTALTSHEANEHLRGLYPYGTFRRTGGTGASADRQLAALIGHFGRLQLGTGDLESPDLIGTAYEFLLQNYADAAGMRGGEFYTPRAVARMLARLARPAPEQRVYDPCMGSGGMLLHAKEYVDEHGGDSSGLTLDGQDANHGSWTMATLNMLFHGHRRFRLEVGDTLTNPRHAGESYDLVLSNPPFAMHYSAAHVADSAERMPYGVTSERGRADLMFLQHMLYMVRDRGGSVFTVMPHGVLFRGGAERSVREHLIRNDLLEAVIGLAPNLFHGTGIPACVLVLRAQGRKAPERRGKVLFINAERESHSGRVQNVLLDEHVEKIVATFHDFAETDRFSRVVSLTELAESDHNLSVRRYVDSAPPPEPQDIKAYLQGGVPVAEIETNRALLEAYGLKASDLFVVRPDDPAYVDFPPERERPDGVRLAEMVRGREQQLRDAFEEWWSGAADRITQVTPPEAGERPERVSGQRLSLLRADLVDSFRTSLSAVGLLDRLELMGAASAWWRALKSDLKALAANGAVGVVDGWVRLVEATLTGGTDPLSDQPLATAKAERKQAYEREVVGVLLPDFLHELHAAEAELTGLTAQLQEAQAVLDQTRARAETQGEESDGEDDSTADEAAAAATVRELRRRRTSARKVITSLEGDFLPRLSNARDASASEPAAREIVLGTFKKRVTDGLEELLTRRRLELVRVYERWQEKYLLSFREIEAQLYGHGDGVAQNNPWSARRTWNLTSRAAGTAAGRRELLAAVHELIDAEKAAEGALAKLDLDEMAGTLALIRGGADRVARRPLGEVLTHARGGGSHRARPGAVGAPVIRMANITADGLDLDPSRLHRLDAGGPVGADALLRAGDVLLAAVAPDRKLRVAVWRGQLARATFSAQVVCLRPGEELLSTDYLWAWLRLPHVQRRIFDVARTMTGDTPVLSPGRLVDVEMELPGIMDQRELGRRIGAWHEQRVARGRQLAKLRVIRQALTKVLSG</sequence>
<evidence type="ECO:0000256" key="5">
    <source>
        <dbReference type="ARBA" id="ARBA00022691"/>
    </source>
</evidence>
<dbReference type="PANTHER" id="PTHR42933:SF3">
    <property type="entry name" value="TYPE I RESTRICTION ENZYME MJAVIII METHYLASE SUBUNIT"/>
    <property type="match status" value="1"/>
</dbReference>
<dbReference type="Gene3D" id="1.20.1260.30">
    <property type="match status" value="1"/>
</dbReference>
<dbReference type="EMBL" id="JACJIE010000018">
    <property type="protein sequence ID" value="MBA8947103.1"/>
    <property type="molecule type" value="Genomic_DNA"/>
</dbReference>
<gene>
    <name evidence="12" type="ORF">FHS33_005562</name>
</gene>
<dbReference type="GO" id="GO:0008170">
    <property type="term" value="F:N-methyltransferase activity"/>
    <property type="evidence" value="ECO:0007669"/>
    <property type="project" value="InterPro"/>
</dbReference>
<dbReference type="GO" id="GO:0032259">
    <property type="term" value="P:methylation"/>
    <property type="evidence" value="ECO:0007669"/>
    <property type="project" value="UniProtKB-KW"/>
</dbReference>
<evidence type="ECO:0000256" key="6">
    <source>
        <dbReference type="ARBA" id="ARBA00022747"/>
    </source>
</evidence>
<keyword evidence="7" id="KW-0238">DNA-binding</keyword>
<dbReference type="InterPro" id="IPR038333">
    <property type="entry name" value="T1MK-like_N_sf"/>
</dbReference>
<evidence type="ECO:0000313" key="13">
    <source>
        <dbReference type="Proteomes" id="UP000530412"/>
    </source>
</evidence>
<feature type="compositionally biased region" description="Acidic residues" evidence="9">
    <location>
        <begin position="712"/>
        <end position="724"/>
    </location>
</feature>
<keyword evidence="3 12" id="KW-0489">Methyltransferase</keyword>
<dbReference type="GO" id="GO:0009307">
    <property type="term" value="P:DNA restriction-modification system"/>
    <property type="evidence" value="ECO:0007669"/>
    <property type="project" value="UniProtKB-KW"/>
</dbReference>
<protein>
    <recommendedName>
        <fullName evidence="2">site-specific DNA-methyltransferase (adenine-specific)</fullName>
        <ecNumber evidence="2">2.1.1.72</ecNumber>
    </recommendedName>
</protein>
<evidence type="ECO:0000256" key="9">
    <source>
        <dbReference type="SAM" id="MobiDB-lite"/>
    </source>
</evidence>
<dbReference type="Proteomes" id="UP000530412">
    <property type="component" value="Unassembled WGS sequence"/>
</dbReference>
<dbReference type="Pfam" id="PF12161">
    <property type="entry name" value="HsdM_N"/>
    <property type="match status" value="1"/>
</dbReference>
<keyword evidence="5" id="KW-0949">S-adenosyl-L-methionine</keyword>
<dbReference type="PANTHER" id="PTHR42933">
    <property type="entry name" value="SLR6095 PROTEIN"/>
    <property type="match status" value="1"/>
</dbReference>
<feature type="region of interest" description="Disordered" evidence="9">
    <location>
        <begin position="703"/>
        <end position="735"/>
    </location>
</feature>
<dbReference type="Gene3D" id="3.90.220.20">
    <property type="entry name" value="DNA methylase specificity domains"/>
    <property type="match status" value="1"/>
</dbReference>
<organism evidence="12 13">
    <name type="scientific">Streptomyces calvus</name>
    <dbReference type="NCBI Taxonomy" id="67282"/>
    <lineage>
        <taxon>Bacteria</taxon>
        <taxon>Bacillati</taxon>
        <taxon>Actinomycetota</taxon>
        <taxon>Actinomycetes</taxon>
        <taxon>Kitasatosporales</taxon>
        <taxon>Streptomycetaceae</taxon>
        <taxon>Streptomyces</taxon>
    </lineage>
</organism>
<evidence type="ECO:0000256" key="3">
    <source>
        <dbReference type="ARBA" id="ARBA00022603"/>
    </source>
</evidence>
<evidence type="ECO:0000259" key="10">
    <source>
        <dbReference type="Pfam" id="PF02384"/>
    </source>
</evidence>
<evidence type="ECO:0000256" key="4">
    <source>
        <dbReference type="ARBA" id="ARBA00022679"/>
    </source>
</evidence>
<keyword evidence="6" id="KW-0680">Restriction system</keyword>
<dbReference type="EC" id="2.1.1.72" evidence="2"/>
<dbReference type="AlphaFoldDB" id="A0AA40VJP8"/>
<comment type="caution">
    <text evidence="12">The sequence shown here is derived from an EMBL/GenBank/DDBJ whole genome shotgun (WGS) entry which is preliminary data.</text>
</comment>
<dbReference type="InterPro" id="IPR029063">
    <property type="entry name" value="SAM-dependent_MTases_sf"/>
</dbReference>
<dbReference type="PRINTS" id="PR00507">
    <property type="entry name" value="N12N6MTFRASE"/>
</dbReference>
<comment type="similarity">
    <text evidence="1">Belongs to the N(4)/N(6)-methyltransferase family.</text>
</comment>
<dbReference type="InterPro" id="IPR003356">
    <property type="entry name" value="DNA_methylase_A-5"/>
</dbReference>
<feature type="domain" description="DNA methylase adenine-specific" evidence="10">
    <location>
        <begin position="164"/>
        <end position="468"/>
    </location>
</feature>
<evidence type="ECO:0000313" key="12">
    <source>
        <dbReference type="EMBL" id="MBA8947103.1"/>
    </source>
</evidence>
<dbReference type="SUPFAM" id="SSF116734">
    <property type="entry name" value="DNA methylase specificity domain"/>
    <property type="match status" value="1"/>
</dbReference>
<comment type="catalytic activity">
    <reaction evidence="8">
        <text>a 2'-deoxyadenosine in DNA + S-adenosyl-L-methionine = an N(6)-methyl-2'-deoxyadenosine in DNA + S-adenosyl-L-homocysteine + H(+)</text>
        <dbReference type="Rhea" id="RHEA:15197"/>
        <dbReference type="Rhea" id="RHEA-COMP:12418"/>
        <dbReference type="Rhea" id="RHEA-COMP:12419"/>
        <dbReference type="ChEBI" id="CHEBI:15378"/>
        <dbReference type="ChEBI" id="CHEBI:57856"/>
        <dbReference type="ChEBI" id="CHEBI:59789"/>
        <dbReference type="ChEBI" id="CHEBI:90615"/>
        <dbReference type="ChEBI" id="CHEBI:90616"/>
        <dbReference type="EC" id="2.1.1.72"/>
    </reaction>
</comment>